<dbReference type="GO" id="GO:0016020">
    <property type="term" value="C:membrane"/>
    <property type="evidence" value="ECO:0007669"/>
    <property type="project" value="TreeGrafter"/>
</dbReference>
<feature type="transmembrane region" description="Helical" evidence="1">
    <location>
        <begin position="164"/>
        <end position="181"/>
    </location>
</feature>
<feature type="transmembrane region" description="Helical" evidence="1">
    <location>
        <begin position="248"/>
        <end position="267"/>
    </location>
</feature>
<dbReference type="GO" id="GO:0016787">
    <property type="term" value="F:hydrolase activity"/>
    <property type="evidence" value="ECO:0007669"/>
    <property type="project" value="UniProtKB-KW"/>
</dbReference>
<name>A0A1G8X787_9GAMM</name>
<keyword evidence="3" id="KW-0808">Transferase</keyword>
<reference evidence="4" key="1">
    <citation type="submission" date="2016-10" db="EMBL/GenBank/DDBJ databases">
        <authorList>
            <person name="Varghese N."/>
            <person name="Submissions S."/>
        </authorList>
    </citation>
    <scope>NUCLEOTIDE SEQUENCE [LARGE SCALE GENOMIC DNA]</scope>
    <source>
        <strain evidence="4">DSM 23317</strain>
    </source>
</reference>
<dbReference type="Proteomes" id="UP000199527">
    <property type="component" value="Unassembled WGS sequence"/>
</dbReference>
<evidence type="ECO:0000256" key="1">
    <source>
        <dbReference type="SAM" id="Phobius"/>
    </source>
</evidence>
<feature type="transmembrane region" description="Helical" evidence="1">
    <location>
        <begin position="76"/>
        <end position="93"/>
    </location>
</feature>
<evidence type="ECO:0000259" key="2">
    <source>
        <dbReference type="Pfam" id="PF01757"/>
    </source>
</evidence>
<dbReference type="OrthoDB" id="9767863at2"/>
<evidence type="ECO:0000313" key="3">
    <source>
        <dbReference type="EMBL" id="SDJ86311.1"/>
    </source>
</evidence>
<evidence type="ECO:0000313" key="4">
    <source>
        <dbReference type="Proteomes" id="UP000199527"/>
    </source>
</evidence>
<keyword evidence="4" id="KW-1185">Reference proteome</keyword>
<dbReference type="PANTHER" id="PTHR23028">
    <property type="entry name" value="ACETYLTRANSFERASE"/>
    <property type="match status" value="1"/>
</dbReference>
<feature type="transmembrane region" description="Helical" evidence="1">
    <location>
        <begin position="288"/>
        <end position="309"/>
    </location>
</feature>
<dbReference type="GO" id="GO:0000271">
    <property type="term" value="P:polysaccharide biosynthetic process"/>
    <property type="evidence" value="ECO:0007669"/>
    <property type="project" value="TreeGrafter"/>
</dbReference>
<feature type="transmembrane region" description="Helical" evidence="1">
    <location>
        <begin position="224"/>
        <end position="242"/>
    </location>
</feature>
<sequence>MYYKLESLRGVAACLVVLFHSPYHFGAEPLQFVSNSYLFVDFFFVLSGFVMAFSYSEKIGRTLTFKPYIQLRLGRIYPLHLFMLAACIGYFLLKQTLFMLGYGNTNLYQGDELYTIFTNLLLLQAAGANDALSWNTPSWSIGAEFFAYMAFYGFLITVDRHKGLWVPPLISLICYGFILSLGRPNLDITYDYGVIRCLGAFYLGVWVFRLNAFEATHRWISHHIGKLEWLLAIATVAIVTVAEAHFYLSLAAIGIFTLSILVYANPANGGVGRLLNSQPLRLIGQWSYSIYMLHYLIILVFNNVISALTPANVVFSGPASLLLNTLIVLLTLAGSYLTYEQIEKRYRDKVKAYVKQRRQTEQARVNTETG</sequence>
<dbReference type="Pfam" id="PF01757">
    <property type="entry name" value="Acyl_transf_3"/>
    <property type="match status" value="1"/>
</dbReference>
<feature type="transmembrane region" description="Helical" evidence="1">
    <location>
        <begin position="193"/>
        <end position="212"/>
    </location>
</feature>
<dbReference type="GO" id="GO:0016747">
    <property type="term" value="F:acyltransferase activity, transferring groups other than amino-acyl groups"/>
    <property type="evidence" value="ECO:0007669"/>
    <property type="project" value="InterPro"/>
</dbReference>
<dbReference type="PANTHER" id="PTHR23028:SF131">
    <property type="entry name" value="BLR2367 PROTEIN"/>
    <property type="match status" value="1"/>
</dbReference>
<feature type="transmembrane region" description="Helical" evidence="1">
    <location>
        <begin position="36"/>
        <end position="55"/>
    </location>
</feature>
<dbReference type="RefSeq" id="WP_090366853.1">
    <property type="nucleotide sequence ID" value="NZ_FNEM01000014.1"/>
</dbReference>
<accession>A0A1G8X787</accession>
<keyword evidence="1" id="KW-0812">Transmembrane</keyword>
<feature type="transmembrane region" description="Helical" evidence="1">
    <location>
        <begin position="321"/>
        <end position="339"/>
    </location>
</feature>
<feature type="transmembrane region" description="Helical" evidence="1">
    <location>
        <begin position="139"/>
        <end position="157"/>
    </location>
</feature>
<keyword evidence="1" id="KW-1133">Transmembrane helix</keyword>
<dbReference type="InterPro" id="IPR050879">
    <property type="entry name" value="Acyltransferase_3"/>
</dbReference>
<dbReference type="InterPro" id="IPR002656">
    <property type="entry name" value="Acyl_transf_3_dom"/>
</dbReference>
<keyword evidence="3" id="KW-0378">Hydrolase</keyword>
<keyword evidence="3" id="KW-0012">Acyltransferase</keyword>
<gene>
    <name evidence="3" type="ORF">SAMN04488540_114104</name>
</gene>
<proteinExistence type="predicted"/>
<organism evidence="3 4">
    <name type="scientific">Ferrimonas sediminum</name>
    <dbReference type="NCBI Taxonomy" id="718193"/>
    <lineage>
        <taxon>Bacteria</taxon>
        <taxon>Pseudomonadati</taxon>
        <taxon>Pseudomonadota</taxon>
        <taxon>Gammaproteobacteria</taxon>
        <taxon>Alteromonadales</taxon>
        <taxon>Ferrimonadaceae</taxon>
        <taxon>Ferrimonas</taxon>
    </lineage>
</organism>
<keyword evidence="1" id="KW-0472">Membrane</keyword>
<feature type="domain" description="Acyltransferase 3" evidence="2">
    <location>
        <begin position="3"/>
        <end position="339"/>
    </location>
</feature>
<dbReference type="EMBL" id="FNEM01000014">
    <property type="protein sequence ID" value="SDJ86311.1"/>
    <property type="molecule type" value="Genomic_DNA"/>
</dbReference>
<protein>
    <submittedName>
        <fullName evidence="3">Peptidoglycan/LPS O-acetylase OafA/YrhL, contains acyltransferase and SGNH-hydrolase domains</fullName>
    </submittedName>
</protein>
<dbReference type="AlphaFoldDB" id="A0A1G8X787"/>